<protein>
    <submittedName>
        <fullName evidence="1">Uncharacterized protein</fullName>
    </submittedName>
</protein>
<gene>
    <name evidence="1" type="ORF">V1525DRAFT_398634</name>
</gene>
<dbReference type="EMBL" id="MU971347">
    <property type="protein sequence ID" value="KAK9239374.1"/>
    <property type="molecule type" value="Genomic_DNA"/>
</dbReference>
<accession>A0ACC3T5X3</accession>
<sequence length="507" mass="56557">MALSATEPEAPDVRIVENNFFTSGPPCPLYDGVFEKTFDGRLPTMLAQSRSPSPAAFLLADPRVFATGPLRPVVPLSPKLRQACNQLKRREGTTMSLSLQHPRSSTPESLFDELRLSDTDRHLTQRQPSQADVNYGAVATRADPSTQKQKETESIEMEELKPVPADSREFAFPQSTRSVGHPKPMREGHGCASRVLQRQGQPEFLSVKKDALRRVENCGFKEFSTASKVRAMEGNRIDIVSEAENYTGKNVVVTSFDTMRLFGSFYGCSTDEDEFEPILESTLGFRNTAESTGVALHSNMSSSVLPVPSNRSNDESPLAIINSLERRPTIYSHHERDAIQADKADTRSRSYIEGTGNIVADEENNCPQVNGELNDNTVRVYTLLSTGPMQPPLQLDQLEPDIFGNEIAGLSVAVNGDNKDKRKILGIFKRKYSELVDNDSPNIRMSANLKSVRLLKWHLRVRKPQRVLASIEKRLDIFTKLFKSVNAHVKEQPGHLLLEDSSDLQDF</sequence>
<keyword evidence="2" id="KW-1185">Reference proteome</keyword>
<reference evidence="2" key="1">
    <citation type="journal article" date="2024" name="Front. Bioeng. Biotechnol.">
        <title>Genome-scale model development and genomic sequencing of the oleaginous clade Lipomyces.</title>
        <authorList>
            <person name="Czajka J.J."/>
            <person name="Han Y."/>
            <person name="Kim J."/>
            <person name="Mondo S.J."/>
            <person name="Hofstad B.A."/>
            <person name="Robles A."/>
            <person name="Haridas S."/>
            <person name="Riley R."/>
            <person name="LaButti K."/>
            <person name="Pangilinan J."/>
            <person name="Andreopoulos W."/>
            <person name="Lipzen A."/>
            <person name="Yan J."/>
            <person name="Wang M."/>
            <person name="Ng V."/>
            <person name="Grigoriev I.V."/>
            <person name="Spatafora J.W."/>
            <person name="Magnuson J.K."/>
            <person name="Baker S.E."/>
            <person name="Pomraning K.R."/>
        </authorList>
    </citation>
    <scope>NUCLEOTIDE SEQUENCE [LARGE SCALE GENOMIC DNA]</scope>
    <source>
        <strain evidence="2">CBS 7786</strain>
    </source>
</reference>
<evidence type="ECO:0000313" key="2">
    <source>
        <dbReference type="Proteomes" id="UP001433508"/>
    </source>
</evidence>
<name>A0ACC3T5X3_LIPKO</name>
<evidence type="ECO:0000313" key="1">
    <source>
        <dbReference type="EMBL" id="KAK9239374.1"/>
    </source>
</evidence>
<dbReference type="Proteomes" id="UP001433508">
    <property type="component" value="Unassembled WGS sequence"/>
</dbReference>
<comment type="caution">
    <text evidence="1">The sequence shown here is derived from an EMBL/GenBank/DDBJ whole genome shotgun (WGS) entry which is preliminary data.</text>
</comment>
<proteinExistence type="predicted"/>
<organism evidence="1 2">
    <name type="scientific">Lipomyces kononenkoae</name>
    <name type="common">Yeast</name>
    <dbReference type="NCBI Taxonomy" id="34357"/>
    <lineage>
        <taxon>Eukaryota</taxon>
        <taxon>Fungi</taxon>
        <taxon>Dikarya</taxon>
        <taxon>Ascomycota</taxon>
        <taxon>Saccharomycotina</taxon>
        <taxon>Lipomycetes</taxon>
        <taxon>Lipomycetales</taxon>
        <taxon>Lipomycetaceae</taxon>
        <taxon>Lipomyces</taxon>
    </lineage>
</organism>